<feature type="domain" description="ABC transporter" evidence="11">
    <location>
        <begin position="351"/>
        <end position="589"/>
    </location>
</feature>
<name>A0A1A6C5B0_9GAMM</name>
<dbReference type="NCBIfam" id="TIGR01727">
    <property type="entry name" value="oligo_HPY"/>
    <property type="match status" value="2"/>
</dbReference>
<dbReference type="NCBIfam" id="NF008453">
    <property type="entry name" value="PRK11308.1"/>
    <property type="match status" value="2"/>
</dbReference>
<dbReference type="InterPro" id="IPR003593">
    <property type="entry name" value="AAA+_ATPase"/>
</dbReference>
<accession>A0A1A6C5B0</accession>
<dbReference type="Pfam" id="PF00005">
    <property type="entry name" value="ABC_tran"/>
    <property type="match status" value="2"/>
</dbReference>
<dbReference type="PANTHER" id="PTHR43297:SF2">
    <property type="entry name" value="DIPEPTIDE TRANSPORT ATP-BINDING PROTEIN DPPD"/>
    <property type="match status" value="1"/>
</dbReference>
<dbReference type="GO" id="GO:0016887">
    <property type="term" value="F:ATP hydrolysis activity"/>
    <property type="evidence" value="ECO:0007669"/>
    <property type="project" value="InterPro"/>
</dbReference>
<evidence type="ECO:0000256" key="7">
    <source>
        <dbReference type="ARBA" id="ARBA00023136"/>
    </source>
</evidence>
<dbReference type="SUPFAM" id="SSF52540">
    <property type="entry name" value="P-loop containing nucleoside triphosphate hydrolases"/>
    <property type="match status" value="2"/>
</dbReference>
<sequence length="669" mass="72970">MSEALLHIEDLAISYRRGGHWLRAIRELSLDIRPGEAYGLVGESGCGKSTLAMSVMRYLPATAHQERGRIVFAGQDLGKLDERGLRRLRGGRIGMVYQHPGSALNPSLPVGRQIAELYTLHAGLDHAQADTAALDMLASVRIARPATVAHLYPYQLSGGMQQRIVIAMALATDPELLILDEPTTALDTTVQAEMLRLFEELRRDYRAALLFISHNLGVVRQLCERVGVMYAGRLVEEGDSAAVFTRPRHPYTGALVACLPTRDSRRDRRPLQPIPGSVPDAHAPETGCPFAPRCGRAQTACTEAMPPADRHNGHLSRCLFADDVPPPATGIIAPSQGTSDLRVRVPERPLIEIEGLEVGHGGTPILRDLNLHIDPGETFGLVGESGSGKTTLAHAIAGLTPPTRGRIHLDGRRLAARIARRRQAQRRDIQMVFQSPDTTLNPRRRVGHALGRAIRKLSRIKAPLRERLARLLREVALETEHARALPGQLSGGQRQRVAIARAFTGEPRLVILDEPTSALDVSVQAAILRLLVELQARHAVAYLFISHDLAVVRYLADRIGVLYRGTLVEIGPTEVIFEGPNHPYTQALMAAMPTLDMRADGASQPGPSDHAAAPPSQDMREDAGCIYADECPKVMQRCRTEPPPWRGGRAGQRIRCWLSGEGVSAPGGD</sequence>
<dbReference type="CDD" id="cd03257">
    <property type="entry name" value="ABC_NikE_OppD_transporters"/>
    <property type="match status" value="2"/>
</dbReference>
<reference evidence="12 13" key="1">
    <citation type="journal article" date="2014" name="Genome Announc.">
        <title>Draft Genome Sequence of the Iron-Oxidizing, Acidophilic, and Halotolerant 'Thiobacillus prosperus' Type Strain DSM 5130.</title>
        <authorList>
            <person name="Ossandon F.J."/>
            <person name="Cardenas J.P."/>
            <person name="Corbett M."/>
            <person name="Quatrini R."/>
            <person name="Holmes D.S."/>
            <person name="Watkin E."/>
        </authorList>
    </citation>
    <scope>NUCLEOTIDE SEQUENCE [LARGE SCALE GENOMIC DNA]</scope>
    <source>
        <strain evidence="12 13">DSM 5130</strain>
    </source>
</reference>
<evidence type="ECO:0000313" key="13">
    <source>
        <dbReference type="Proteomes" id="UP000029273"/>
    </source>
</evidence>
<dbReference type="GO" id="GO:0005524">
    <property type="term" value="F:ATP binding"/>
    <property type="evidence" value="ECO:0007669"/>
    <property type="project" value="UniProtKB-KW"/>
</dbReference>
<dbReference type="EMBL" id="JQSG02000002">
    <property type="protein sequence ID" value="OBS09747.1"/>
    <property type="molecule type" value="Genomic_DNA"/>
</dbReference>
<gene>
    <name evidence="12" type="ORF">Thpro_020797</name>
</gene>
<organism evidence="12 13">
    <name type="scientific">Acidihalobacter prosperus</name>
    <dbReference type="NCBI Taxonomy" id="160660"/>
    <lineage>
        <taxon>Bacteria</taxon>
        <taxon>Pseudomonadati</taxon>
        <taxon>Pseudomonadota</taxon>
        <taxon>Gammaproteobacteria</taxon>
        <taxon>Chromatiales</taxon>
        <taxon>Ectothiorhodospiraceae</taxon>
        <taxon>Acidihalobacter</taxon>
    </lineage>
</organism>
<evidence type="ECO:0000256" key="4">
    <source>
        <dbReference type="ARBA" id="ARBA00022475"/>
    </source>
</evidence>
<comment type="similarity">
    <text evidence="2">Belongs to the ABC transporter superfamily.</text>
</comment>
<feature type="domain" description="ABC transporter" evidence="11">
    <location>
        <begin position="6"/>
        <end position="256"/>
    </location>
</feature>
<evidence type="ECO:0000256" key="9">
    <source>
        <dbReference type="ARBA" id="ARBA00047356"/>
    </source>
</evidence>
<keyword evidence="3" id="KW-0813">Transport</keyword>
<dbReference type="GO" id="GO:0005886">
    <property type="term" value="C:plasma membrane"/>
    <property type="evidence" value="ECO:0007669"/>
    <property type="project" value="UniProtKB-SubCell"/>
</dbReference>
<evidence type="ECO:0000256" key="5">
    <source>
        <dbReference type="ARBA" id="ARBA00022741"/>
    </source>
</evidence>
<dbReference type="OrthoDB" id="9784450at2"/>
<dbReference type="InterPro" id="IPR017871">
    <property type="entry name" value="ABC_transporter-like_CS"/>
</dbReference>
<feature type="region of interest" description="Disordered" evidence="10">
    <location>
        <begin position="597"/>
        <end position="619"/>
    </location>
</feature>
<keyword evidence="6" id="KW-0067">ATP-binding</keyword>
<dbReference type="PROSITE" id="PS50893">
    <property type="entry name" value="ABC_TRANSPORTER_2"/>
    <property type="match status" value="2"/>
</dbReference>
<keyword evidence="4" id="KW-1003">Cell membrane</keyword>
<dbReference type="Proteomes" id="UP000029273">
    <property type="component" value="Unassembled WGS sequence"/>
</dbReference>
<protein>
    <recommendedName>
        <fullName evidence="8">ABC-type dipeptide transporter</fullName>
        <ecNumber evidence="8">7.4.2.9</ecNumber>
    </recommendedName>
</protein>
<evidence type="ECO:0000259" key="11">
    <source>
        <dbReference type="PROSITE" id="PS50893"/>
    </source>
</evidence>
<comment type="caution">
    <text evidence="12">The sequence shown here is derived from an EMBL/GenBank/DDBJ whole genome shotgun (WGS) entry which is preliminary data.</text>
</comment>
<dbReference type="Pfam" id="PF08352">
    <property type="entry name" value="oligo_HPY"/>
    <property type="match status" value="2"/>
</dbReference>
<evidence type="ECO:0000256" key="8">
    <source>
        <dbReference type="ARBA" id="ARBA00038852"/>
    </source>
</evidence>
<dbReference type="PROSITE" id="PS00211">
    <property type="entry name" value="ABC_TRANSPORTER_1"/>
    <property type="match status" value="2"/>
</dbReference>
<comment type="catalytic activity">
    <reaction evidence="9">
        <text>a dipeptide(out) + ATP + H2O = a dipeptide(in) + ADP + phosphate + H(+)</text>
        <dbReference type="Rhea" id="RHEA:23120"/>
        <dbReference type="ChEBI" id="CHEBI:15377"/>
        <dbReference type="ChEBI" id="CHEBI:15378"/>
        <dbReference type="ChEBI" id="CHEBI:30616"/>
        <dbReference type="ChEBI" id="CHEBI:43474"/>
        <dbReference type="ChEBI" id="CHEBI:90799"/>
        <dbReference type="ChEBI" id="CHEBI:456216"/>
        <dbReference type="EC" id="7.4.2.9"/>
    </reaction>
</comment>
<dbReference type="InterPro" id="IPR050388">
    <property type="entry name" value="ABC_Ni/Peptide_Import"/>
</dbReference>
<dbReference type="EC" id="7.4.2.9" evidence="8"/>
<keyword evidence="7" id="KW-0472">Membrane</keyword>
<dbReference type="FunFam" id="3.40.50.300:FF:000016">
    <property type="entry name" value="Oligopeptide ABC transporter ATP-binding component"/>
    <property type="match status" value="1"/>
</dbReference>
<evidence type="ECO:0000256" key="2">
    <source>
        <dbReference type="ARBA" id="ARBA00005417"/>
    </source>
</evidence>
<evidence type="ECO:0000256" key="10">
    <source>
        <dbReference type="SAM" id="MobiDB-lite"/>
    </source>
</evidence>
<proteinExistence type="inferred from homology"/>
<dbReference type="PANTHER" id="PTHR43297">
    <property type="entry name" value="OLIGOPEPTIDE TRANSPORT ATP-BINDING PROTEIN APPD"/>
    <property type="match status" value="1"/>
</dbReference>
<evidence type="ECO:0000256" key="6">
    <source>
        <dbReference type="ARBA" id="ARBA00022840"/>
    </source>
</evidence>
<dbReference type="SMART" id="SM00382">
    <property type="entry name" value="AAA"/>
    <property type="match status" value="2"/>
</dbReference>
<comment type="subcellular location">
    <subcellularLocation>
        <location evidence="1">Cell inner membrane</location>
        <topology evidence="1">Peripheral membrane protein</topology>
    </subcellularLocation>
</comment>
<dbReference type="Gene3D" id="3.40.50.300">
    <property type="entry name" value="P-loop containing nucleotide triphosphate hydrolases"/>
    <property type="match status" value="2"/>
</dbReference>
<evidence type="ECO:0000256" key="1">
    <source>
        <dbReference type="ARBA" id="ARBA00004417"/>
    </source>
</evidence>
<dbReference type="GO" id="GO:0015833">
    <property type="term" value="P:peptide transport"/>
    <property type="evidence" value="ECO:0007669"/>
    <property type="project" value="InterPro"/>
</dbReference>
<keyword evidence="5" id="KW-0547">Nucleotide-binding</keyword>
<keyword evidence="13" id="KW-1185">Reference proteome</keyword>
<dbReference type="AlphaFoldDB" id="A0A1A6C5B0"/>
<dbReference type="NCBIfam" id="NF007739">
    <property type="entry name" value="PRK10419.1"/>
    <property type="match status" value="2"/>
</dbReference>
<dbReference type="InterPro" id="IPR027417">
    <property type="entry name" value="P-loop_NTPase"/>
</dbReference>
<dbReference type="InterPro" id="IPR013563">
    <property type="entry name" value="Oligopep_ABC_C"/>
</dbReference>
<evidence type="ECO:0000313" key="12">
    <source>
        <dbReference type="EMBL" id="OBS09747.1"/>
    </source>
</evidence>
<evidence type="ECO:0000256" key="3">
    <source>
        <dbReference type="ARBA" id="ARBA00022448"/>
    </source>
</evidence>
<dbReference type="RefSeq" id="WP_052064569.1">
    <property type="nucleotide sequence ID" value="NZ_JQSG02000002.1"/>
</dbReference>
<dbReference type="InterPro" id="IPR003439">
    <property type="entry name" value="ABC_transporter-like_ATP-bd"/>
</dbReference>
<dbReference type="GO" id="GO:0055085">
    <property type="term" value="P:transmembrane transport"/>
    <property type="evidence" value="ECO:0007669"/>
    <property type="project" value="UniProtKB-ARBA"/>
</dbReference>